<reference evidence="2" key="1">
    <citation type="submission" date="2020-08" db="EMBL/GenBank/DDBJ databases">
        <title>Multicomponent nature underlies the extraordinary mechanical properties of spider dragline silk.</title>
        <authorList>
            <person name="Kono N."/>
            <person name="Nakamura H."/>
            <person name="Mori M."/>
            <person name="Yoshida Y."/>
            <person name="Ohtoshi R."/>
            <person name="Malay A.D."/>
            <person name="Moran D.A.P."/>
            <person name="Tomita M."/>
            <person name="Numata K."/>
            <person name="Arakawa K."/>
        </authorList>
    </citation>
    <scope>NUCLEOTIDE SEQUENCE</scope>
</reference>
<comment type="caution">
    <text evidence="2">The sequence shown here is derived from an EMBL/GenBank/DDBJ whole genome shotgun (WGS) entry which is preliminary data.</text>
</comment>
<dbReference type="EMBL" id="BMAW01071878">
    <property type="protein sequence ID" value="GFT80176.1"/>
    <property type="molecule type" value="Genomic_DNA"/>
</dbReference>
<dbReference type="Proteomes" id="UP000887013">
    <property type="component" value="Unassembled WGS sequence"/>
</dbReference>
<evidence type="ECO:0000256" key="1">
    <source>
        <dbReference type="SAM" id="MobiDB-lite"/>
    </source>
</evidence>
<feature type="compositionally biased region" description="Polar residues" evidence="1">
    <location>
        <begin position="112"/>
        <end position="140"/>
    </location>
</feature>
<accession>A0A8X6U6T0</accession>
<name>A0A8X6U6T0_NEPPI</name>
<keyword evidence="3" id="KW-1185">Reference proteome</keyword>
<feature type="compositionally biased region" description="Polar residues" evidence="1">
    <location>
        <begin position="90"/>
        <end position="105"/>
    </location>
</feature>
<evidence type="ECO:0000313" key="3">
    <source>
        <dbReference type="Proteomes" id="UP000887013"/>
    </source>
</evidence>
<organism evidence="2 3">
    <name type="scientific">Nephila pilipes</name>
    <name type="common">Giant wood spider</name>
    <name type="synonym">Nephila maculata</name>
    <dbReference type="NCBI Taxonomy" id="299642"/>
    <lineage>
        <taxon>Eukaryota</taxon>
        <taxon>Metazoa</taxon>
        <taxon>Ecdysozoa</taxon>
        <taxon>Arthropoda</taxon>
        <taxon>Chelicerata</taxon>
        <taxon>Arachnida</taxon>
        <taxon>Araneae</taxon>
        <taxon>Araneomorphae</taxon>
        <taxon>Entelegynae</taxon>
        <taxon>Araneoidea</taxon>
        <taxon>Nephilidae</taxon>
        <taxon>Nephila</taxon>
    </lineage>
</organism>
<dbReference type="AlphaFoldDB" id="A0A8X6U6T0"/>
<evidence type="ECO:0000313" key="2">
    <source>
        <dbReference type="EMBL" id="GFT80176.1"/>
    </source>
</evidence>
<feature type="region of interest" description="Disordered" evidence="1">
    <location>
        <begin position="90"/>
        <end position="140"/>
    </location>
</feature>
<sequence>MASSAKDYLSVEDAVEGSLFDLLQYPFQNTEEQKKKFEDRLISWGISFSKKKHLSSNFVVPPSAKKIRTDEAECQNRFSLLTIQENPTAKDTGALLTTPTASSPRSFPHPNVTVSSHRSFNQTAEAPQPRRNTQLHQPPSTSFITLKLNLRSSRILSNKNSPPS</sequence>
<protein>
    <submittedName>
        <fullName evidence="2">Uncharacterized protein</fullName>
    </submittedName>
</protein>
<proteinExistence type="predicted"/>
<gene>
    <name evidence="2" type="ORF">NPIL_396981</name>
</gene>